<organism evidence="2 3">
    <name type="scientific">Luteolibacter pohnpeiensis</name>
    <dbReference type="NCBI Taxonomy" id="454153"/>
    <lineage>
        <taxon>Bacteria</taxon>
        <taxon>Pseudomonadati</taxon>
        <taxon>Verrucomicrobiota</taxon>
        <taxon>Verrucomicrobiia</taxon>
        <taxon>Verrucomicrobiales</taxon>
        <taxon>Verrucomicrobiaceae</taxon>
        <taxon>Luteolibacter</taxon>
    </lineage>
</organism>
<feature type="domain" description="Glycosyltransferase 2-like" evidence="1">
    <location>
        <begin position="4"/>
        <end position="156"/>
    </location>
</feature>
<accession>A0A934S7R1</accession>
<dbReference type="EMBL" id="JAENIJ010000014">
    <property type="protein sequence ID" value="MBK1882855.1"/>
    <property type="molecule type" value="Genomic_DNA"/>
</dbReference>
<dbReference type="InterPro" id="IPR050834">
    <property type="entry name" value="Glycosyltransf_2"/>
</dbReference>
<evidence type="ECO:0000313" key="3">
    <source>
        <dbReference type="Proteomes" id="UP000603141"/>
    </source>
</evidence>
<dbReference type="InterPro" id="IPR029044">
    <property type="entry name" value="Nucleotide-diphossugar_trans"/>
</dbReference>
<reference evidence="2" key="1">
    <citation type="submission" date="2021-01" db="EMBL/GenBank/DDBJ databases">
        <title>Modified the classification status of verrucomicrobia.</title>
        <authorList>
            <person name="Feng X."/>
        </authorList>
    </citation>
    <scope>NUCLEOTIDE SEQUENCE</scope>
    <source>
        <strain evidence="2">KCTC 22041</strain>
    </source>
</reference>
<dbReference type="AlphaFoldDB" id="A0A934S7R1"/>
<dbReference type="RefSeq" id="WP_200270386.1">
    <property type="nucleotide sequence ID" value="NZ_JAENIJ010000014.1"/>
</dbReference>
<dbReference type="Pfam" id="PF00535">
    <property type="entry name" value="Glycos_transf_2"/>
    <property type="match status" value="1"/>
</dbReference>
<dbReference type="InterPro" id="IPR001173">
    <property type="entry name" value="Glyco_trans_2-like"/>
</dbReference>
<dbReference type="PANTHER" id="PTHR43685">
    <property type="entry name" value="GLYCOSYLTRANSFERASE"/>
    <property type="match status" value="1"/>
</dbReference>
<dbReference type="Gene3D" id="3.90.550.10">
    <property type="entry name" value="Spore Coat Polysaccharide Biosynthesis Protein SpsA, Chain A"/>
    <property type="match status" value="1"/>
</dbReference>
<evidence type="ECO:0000259" key="1">
    <source>
        <dbReference type="Pfam" id="PF00535"/>
    </source>
</evidence>
<dbReference type="SUPFAM" id="SSF53448">
    <property type="entry name" value="Nucleotide-diphospho-sugar transferases"/>
    <property type="match status" value="1"/>
</dbReference>
<dbReference type="CDD" id="cd00761">
    <property type="entry name" value="Glyco_tranf_GTA_type"/>
    <property type="match status" value="1"/>
</dbReference>
<comment type="caution">
    <text evidence="2">The sequence shown here is derived from an EMBL/GenBank/DDBJ whole genome shotgun (WGS) entry which is preliminary data.</text>
</comment>
<proteinExistence type="predicted"/>
<sequence length="308" mass="35081">MILSIIIPVGKDPIGLTETLESYQQMPSSDKNGVEVIVVIDGPYDEVESVANRYHGVKALKLQKNGGSYHARNKGAERATGERLAFIDAGVEFKVDWLQKAINHSSEAEYLAGNVLHPSPKGGSVELYQLLFEFQIAEHFENLKFCPTANLIVTRKLFLESGGFEERLRSSGDREFGSRVLDAGTTASLDLARIVYHPFRSLKGLLKKKLRISMGYRNLSMLYPERFPPDRVVNLLKMAFPPKTYALLNPLTKWSRIHELEKEYNLHFNYAQQVSCYLLLYLTKLTVLWGRLIQYRSSDSFEWSNQKS</sequence>
<protein>
    <submittedName>
        <fullName evidence="2">Glycosyltransferase</fullName>
    </submittedName>
</protein>
<keyword evidence="3" id="KW-1185">Reference proteome</keyword>
<evidence type="ECO:0000313" key="2">
    <source>
        <dbReference type="EMBL" id="MBK1882855.1"/>
    </source>
</evidence>
<dbReference type="Proteomes" id="UP000603141">
    <property type="component" value="Unassembled WGS sequence"/>
</dbReference>
<name>A0A934S7R1_9BACT</name>
<dbReference type="PANTHER" id="PTHR43685:SF2">
    <property type="entry name" value="GLYCOSYLTRANSFERASE 2-LIKE DOMAIN-CONTAINING PROTEIN"/>
    <property type="match status" value="1"/>
</dbReference>
<gene>
    <name evidence="2" type="ORF">JIN85_10540</name>
</gene>